<name>A0A380T944_9ZZZZ</name>
<reference evidence="2" key="1">
    <citation type="submission" date="2018-07" db="EMBL/GenBank/DDBJ databases">
        <authorList>
            <person name="Quirk P.G."/>
            <person name="Krulwich T.A."/>
        </authorList>
    </citation>
    <scope>NUCLEOTIDE SEQUENCE</scope>
</reference>
<dbReference type="AlphaFoldDB" id="A0A380T944"/>
<feature type="coiled-coil region" evidence="1">
    <location>
        <begin position="100"/>
        <end position="148"/>
    </location>
</feature>
<feature type="coiled-coil region" evidence="1">
    <location>
        <begin position="236"/>
        <end position="267"/>
    </location>
</feature>
<protein>
    <submittedName>
        <fullName evidence="2">Uncharacterized protein</fullName>
    </submittedName>
</protein>
<keyword evidence="1" id="KW-0175">Coiled coil</keyword>
<dbReference type="Gene3D" id="1.10.287.1490">
    <property type="match status" value="1"/>
</dbReference>
<dbReference type="EMBL" id="UIDG01000046">
    <property type="protein sequence ID" value="SUS04680.1"/>
    <property type="molecule type" value="Genomic_DNA"/>
</dbReference>
<proteinExistence type="predicted"/>
<sequence>MTYQDEKPQPGQCDLTELERQLEELRQKLLDSQGELQTTQGKIKEHQDQIKDLEALIPQFGPILDGYRTRYEELKKKQEKYDKYCHDERGCLEQILGPIAQKVHEILNKIHEDIARLKKEIAEMEKQCNQLKAERDTAKAEMDAAKSKLDLWRTPAASIDARHKQLDDIKKLLDAERQQHNYAMAYYFLIGKQKYCDKVDDPPQVLTLDQLCEKLKSTWSKYQEAHAIYNTKDGEVNRCETQLATKKSQLEQDQKNLEANIRRKLMELGRDAPPAPTTYATR</sequence>
<accession>A0A380T944</accession>
<feature type="coiled-coil region" evidence="1">
    <location>
        <begin position="15"/>
        <end position="56"/>
    </location>
</feature>
<evidence type="ECO:0000256" key="1">
    <source>
        <dbReference type="SAM" id="Coils"/>
    </source>
</evidence>
<gene>
    <name evidence="2" type="ORF">DF3PB_140013</name>
</gene>
<evidence type="ECO:0000313" key="2">
    <source>
        <dbReference type="EMBL" id="SUS04680.1"/>
    </source>
</evidence>
<organism evidence="2">
    <name type="scientific">metagenome</name>
    <dbReference type="NCBI Taxonomy" id="256318"/>
    <lineage>
        <taxon>unclassified sequences</taxon>
        <taxon>metagenomes</taxon>
    </lineage>
</organism>